<evidence type="ECO:0000259" key="5">
    <source>
        <dbReference type="SMART" id="SM00563"/>
    </source>
</evidence>
<dbReference type="InterPro" id="IPR002123">
    <property type="entry name" value="Plipid/glycerol_acylTrfase"/>
</dbReference>
<keyword evidence="4" id="KW-0472">Membrane</keyword>
<dbReference type="Proteomes" id="UP001296967">
    <property type="component" value="Unassembled WGS sequence"/>
</dbReference>
<name>A0AAJ0UFE2_HALSE</name>
<protein>
    <recommendedName>
        <fullName evidence="5">Phospholipid/glycerol acyltransferase domain-containing protein</fullName>
    </recommendedName>
</protein>
<comment type="pathway">
    <text evidence="1">Lipid metabolism.</text>
</comment>
<comment type="caution">
    <text evidence="6">The sequence shown here is derived from an EMBL/GenBank/DDBJ whole genome shotgun (WGS) entry which is preliminary data.</text>
</comment>
<organism evidence="6 7">
    <name type="scientific">Halochromatium salexigens</name>
    <name type="common">Chromatium salexigens</name>
    <dbReference type="NCBI Taxonomy" id="49447"/>
    <lineage>
        <taxon>Bacteria</taxon>
        <taxon>Pseudomonadati</taxon>
        <taxon>Pseudomonadota</taxon>
        <taxon>Gammaproteobacteria</taxon>
        <taxon>Chromatiales</taxon>
        <taxon>Chromatiaceae</taxon>
        <taxon>Halochromatium</taxon>
    </lineage>
</organism>
<dbReference type="SUPFAM" id="SSF69593">
    <property type="entry name" value="Glycerol-3-phosphate (1)-acyltransferase"/>
    <property type="match status" value="1"/>
</dbReference>
<dbReference type="GO" id="GO:0006654">
    <property type="term" value="P:phosphatidic acid biosynthetic process"/>
    <property type="evidence" value="ECO:0007669"/>
    <property type="project" value="TreeGrafter"/>
</dbReference>
<reference evidence="6" key="1">
    <citation type="submission" date="2017-05" db="EMBL/GenBank/DDBJ databases">
        <authorList>
            <person name="Imhoff J.F."/>
            <person name="Rahn T."/>
            <person name="Kuenzel S."/>
            <person name="Neulinger S.C."/>
        </authorList>
    </citation>
    <scope>NUCLEOTIDE SEQUENCE</scope>
    <source>
        <strain evidence="6">DSM 4395</strain>
    </source>
</reference>
<gene>
    <name evidence="6" type="ORF">CCR82_07920</name>
</gene>
<evidence type="ECO:0000256" key="4">
    <source>
        <dbReference type="SAM" id="Phobius"/>
    </source>
</evidence>
<feature type="transmembrane region" description="Helical" evidence="4">
    <location>
        <begin position="6"/>
        <end position="28"/>
    </location>
</feature>
<dbReference type="GO" id="GO:0003841">
    <property type="term" value="F:1-acylglycerol-3-phosphate O-acyltransferase activity"/>
    <property type="evidence" value="ECO:0007669"/>
    <property type="project" value="TreeGrafter"/>
</dbReference>
<proteinExistence type="predicted"/>
<evidence type="ECO:0000256" key="3">
    <source>
        <dbReference type="ARBA" id="ARBA00023315"/>
    </source>
</evidence>
<dbReference type="SMART" id="SM00563">
    <property type="entry name" value="PlsC"/>
    <property type="match status" value="1"/>
</dbReference>
<dbReference type="Pfam" id="PF01553">
    <property type="entry name" value="Acyltransferase"/>
    <property type="match status" value="1"/>
</dbReference>
<feature type="domain" description="Phospholipid/glycerol acyltransferase" evidence="5">
    <location>
        <begin position="73"/>
        <end position="188"/>
    </location>
</feature>
<evidence type="ECO:0000313" key="7">
    <source>
        <dbReference type="Proteomes" id="UP001296967"/>
    </source>
</evidence>
<dbReference type="PANTHER" id="PTHR10434">
    <property type="entry name" value="1-ACYL-SN-GLYCEROL-3-PHOSPHATE ACYLTRANSFERASE"/>
    <property type="match status" value="1"/>
</dbReference>
<reference evidence="6" key="2">
    <citation type="journal article" date="2020" name="Microorganisms">
        <title>Osmotic Adaptation and Compatible Solute Biosynthesis of Phototrophic Bacteria as Revealed from Genome Analyses.</title>
        <authorList>
            <person name="Imhoff J.F."/>
            <person name="Rahn T."/>
            <person name="Kunzel S."/>
            <person name="Keller A."/>
            <person name="Neulinger S.C."/>
        </authorList>
    </citation>
    <scope>NUCLEOTIDE SEQUENCE</scope>
    <source>
        <strain evidence="6">DSM 4395</strain>
    </source>
</reference>
<dbReference type="AlphaFoldDB" id="A0AAJ0UFE2"/>
<keyword evidence="3" id="KW-0012">Acyltransferase</keyword>
<dbReference type="PANTHER" id="PTHR10434:SF40">
    <property type="entry name" value="1-ACYL-SN-GLYCEROL-3-PHOSPHATE ACYLTRANSFERASE"/>
    <property type="match status" value="1"/>
</dbReference>
<dbReference type="RefSeq" id="WP_201244870.1">
    <property type="nucleotide sequence ID" value="NZ_NHSF01000053.1"/>
</dbReference>
<accession>A0AAJ0UFE2</accession>
<dbReference type="CDD" id="cd07989">
    <property type="entry name" value="LPLAT_AGPAT-like"/>
    <property type="match status" value="1"/>
</dbReference>
<evidence type="ECO:0000313" key="6">
    <source>
        <dbReference type="EMBL" id="MBK5930447.1"/>
    </source>
</evidence>
<evidence type="ECO:0000256" key="1">
    <source>
        <dbReference type="ARBA" id="ARBA00005189"/>
    </source>
</evidence>
<keyword evidence="4" id="KW-0812">Transmembrane</keyword>
<keyword evidence="4" id="KW-1133">Transmembrane helix</keyword>
<keyword evidence="2" id="KW-0808">Transferase</keyword>
<keyword evidence="7" id="KW-1185">Reference proteome</keyword>
<dbReference type="EMBL" id="NHSF01000053">
    <property type="protein sequence ID" value="MBK5930447.1"/>
    <property type="molecule type" value="Genomic_DNA"/>
</dbReference>
<evidence type="ECO:0000256" key="2">
    <source>
        <dbReference type="ARBA" id="ARBA00022679"/>
    </source>
</evidence>
<sequence length="259" mass="28483">MDRFRAILFEAFLWLSVVGYGALMRLLALGLSRPQLISIGLHWQRVVLWALRRLCGIDHRIGGQVHLLKGRGQIILSNHQSAWETIALGHILPMPQTWVMKQELLRIPFFGWALSLFDPIAIDRSAGRQAMKQLLAVGAERLERGHSVVIFPEGTRVAPGVSKRFGLGGALLAERTGAPIVPIAHNAGCFWERQPLRKRAGTIDVVIGPPIETQGLSAQEINQRVERWIRTTSHALVAGAIGSAPARQGQGTRAEQSSS</sequence>